<dbReference type="AlphaFoldDB" id="A0A2G8SY23"/>
<comment type="caution">
    <text evidence="3">The sequence shown here is derived from an EMBL/GenBank/DDBJ whole genome shotgun (WGS) entry which is preliminary data.</text>
</comment>
<proteinExistence type="predicted"/>
<keyword evidence="1" id="KW-0732">Signal</keyword>
<dbReference type="Pfam" id="PF10988">
    <property type="entry name" value="DUF2807"/>
    <property type="match status" value="1"/>
</dbReference>
<dbReference type="Gene3D" id="2.160.20.120">
    <property type="match status" value="1"/>
</dbReference>
<sequence length="256" mass="26881">MNMFLQLGFAGAAFCTLVGTALAADETVSETRAIDARVVRVKLDGTVDLKIRQGPVALLVVSGNKRYLARTTTIQSGDTLTIDSESRGFKLLRSDTRLRAELTLPRLREVSSESLGSTEIAGFTGDELDLSLDGAGSMKVVSDYRIVNASLGGLGSMNIKGVNGDGIDLNLQGAGYVTLSGRSKWLKAHMGGLGSLHAQHFDVDTVNLELSGLGNAAVTARHNATLSVSGLGSVTVYGKPLNRSVSVDGLGQVSWK</sequence>
<evidence type="ECO:0000256" key="1">
    <source>
        <dbReference type="SAM" id="SignalP"/>
    </source>
</evidence>
<feature type="domain" description="Putative auto-transporter adhesin head GIN" evidence="2">
    <location>
        <begin position="41"/>
        <end position="240"/>
    </location>
</feature>
<evidence type="ECO:0000313" key="3">
    <source>
        <dbReference type="EMBL" id="PIL38661.1"/>
    </source>
</evidence>
<accession>A0A2G8SY23</accession>
<feature type="signal peptide" evidence="1">
    <location>
        <begin position="1"/>
        <end position="23"/>
    </location>
</feature>
<reference evidence="3 4" key="1">
    <citation type="submission" date="2017-10" db="EMBL/GenBank/DDBJ databases">
        <title>Massilia psychrophilum sp. nov., a novel purple-pigmented bacterium isolated from Tianshan glacier, Xinjiang Municipality, China.</title>
        <authorList>
            <person name="Wang H."/>
        </authorList>
    </citation>
    <scope>NUCLEOTIDE SEQUENCE [LARGE SCALE GENOMIC DNA]</scope>
    <source>
        <strain evidence="3 4">JCM 30813</strain>
    </source>
</reference>
<dbReference type="OrthoDB" id="8706990at2"/>
<keyword evidence="4" id="KW-1185">Reference proteome</keyword>
<dbReference type="RefSeq" id="WP_099917077.1">
    <property type="nucleotide sequence ID" value="NZ_BMHS01000017.1"/>
</dbReference>
<gene>
    <name evidence="3" type="ORF">CR103_16650</name>
</gene>
<dbReference type="Proteomes" id="UP000228593">
    <property type="component" value="Unassembled WGS sequence"/>
</dbReference>
<feature type="chain" id="PRO_5013546754" evidence="1">
    <location>
        <begin position="24"/>
        <end position="256"/>
    </location>
</feature>
<dbReference type="EMBL" id="PDOB01000031">
    <property type="protein sequence ID" value="PIL38661.1"/>
    <property type="molecule type" value="Genomic_DNA"/>
</dbReference>
<evidence type="ECO:0000313" key="4">
    <source>
        <dbReference type="Proteomes" id="UP000228593"/>
    </source>
</evidence>
<protein>
    <submittedName>
        <fullName evidence="3">DUF2807 domain-containing protein</fullName>
    </submittedName>
</protein>
<name>A0A2G8SY23_9BURK</name>
<evidence type="ECO:0000259" key="2">
    <source>
        <dbReference type="Pfam" id="PF10988"/>
    </source>
</evidence>
<dbReference type="InterPro" id="IPR021255">
    <property type="entry name" value="DUF2807"/>
</dbReference>
<organism evidence="3 4">
    <name type="scientific">Massilia psychrophila</name>
    <dbReference type="NCBI Taxonomy" id="1603353"/>
    <lineage>
        <taxon>Bacteria</taxon>
        <taxon>Pseudomonadati</taxon>
        <taxon>Pseudomonadota</taxon>
        <taxon>Betaproteobacteria</taxon>
        <taxon>Burkholderiales</taxon>
        <taxon>Oxalobacteraceae</taxon>
        <taxon>Telluria group</taxon>
        <taxon>Massilia</taxon>
    </lineage>
</organism>